<name>A0ABU2F8J7_9EURY</name>
<comment type="caution">
    <text evidence="1">The sequence shown here is derived from an EMBL/GenBank/DDBJ whole genome shotgun (WGS) entry which is preliminary data.</text>
</comment>
<evidence type="ECO:0000313" key="1">
    <source>
        <dbReference type="EMBL" id="MDS0258564.1"/>
    </source>
</evidence>
<proteinExistence type="predicted"/>
<dbReference type="EMBL" id="JAMQON010000001">
    <property type="protein sequence ID" value="MDS0258564.1"/>
    <property type="molecule type" value="Genomic_DNA"/>
</dbReference>
<keyword evidence="2" id="KW-1185">Reference proteome</keyword>
<accession>A0ABU2F8J7</accession>
<dbReference type="Proteomes" id="UP001259659">
    <property type="component" value="Unassembled WGS sequence"/>
</dbReference>
<organism evidence="1 2">
    <name type="scientific">Haloarcula saliterrae</name>
    <dbReference type="NCBI Taxonomy" id="2950534"/>
    <lineage>
        <taxon>Archaea</taxon>
        <taxon>Methanobacteriati</taxon>
        <taxon>Methanobacteriota</taxon>
        <taxon>Stenosarchaea group</taxon>
        <taxon>Halobacteria</taxon>
        <taxon>Halobacteriales</taxon>
        <taxon>Haloarculaceae</taxon>
        <taxon>Haloarcula</taxon>
    </lineage>
</organism>
<sequence>MIVRYARARYVDAGGDPRAFDDMLWGEVLDWLAIHDVLDARQSLGSIPEE</sequence>
<dbReference type="RefSeq" id="WP_310918128.1">
    <property type="nucleotide sequence ID" value="NZ_JAMQON010000001.1"/>
</dbReference>
<gene>
    <name evidence="1" type="ORF">NDI56_03955</name>
</gene>
<protein>
    <submittedName>
        <fullName evidence="1">Uncharacterized protein</fullName>
    </submittedName>
</protein>
<reference evidence="1 2" key="1">
    <citation type="submission" date="2022-06" db="EMBL/GenBank/DDBJ databases">
        <title>Haloarcula sp. a new haloarchaeum isolate from saline soil.</title>
        <authorList>
            <person name="Strakova D."/>
            <person name="Galisteo C."/>
            <person name="Sanchez-Porro C."/>
            <person name="Ventosa A."/>
        </authorList>
    </citation>
    <scope>NUCLEOTIDE SEQUENCE [LARGE SCALE GENOMIC DNA]</scope>
    <source>
        <strain evidence="1 2">S1CR25-12</strain>
    </source>
</reference>
<evidence type="ECO:0000313" key="2">
    <source>
        <dbReference type="Proteomes" id="UP001259659"/>
    </source>
</evidence>